<dbReference type="Proteomes" id="UP000217696">
    <property type="component" value="Chromosome"/>
</dbReference>
<sequence length="361" mass="39993">MGRLLVSRWLYGAVTALLIVGIVYLAGQVSPFFLAVCMVVKKVLTPFFLGLVVAYLLNPVVTFLTNHHFPRGLAIFLIYTLFLLFVAFVIINGGPVIMRESRELSGKLPELVFTYREWLGQIQIQQADSPFPLHSGLTGGLRRIELAVNSYVAGLFTEVDDWLDRLLLVMLIPFIVFYMLKDMKTMQQGTLLLVPPRHRSTARRILHDIDYALGQYIRGQLIVCAVVGVLAYVGYFLIGLPYAGVFALLVAVTNIIPYIGPFFGAVPAILFALTISWKVALYAVIVNLIIQILEGNIVSPFIVGRSLHLHPLFIILAVTIGGEIAGLAGLIFAVPVVACLKVVIEHVVIHTVRREKTEELD</sequence>
<dbReference type="InterPro" id="IPR002549">
    <property type="entry name" value="AI-2E-like"/>
</dbReference>
<reference evidence="6 7" key="1">
    <citation type="submission" date="2015-12" db="EMBL/GenBank/DDBJ databases">
        <title>Genome sequence of Aneurinibacillus soli.</title>
        <authorList>
            <person name="Lee J.S."/>
            <person name="Lee K.C."/>
            <person name="Kim K.K."/>
            <person name="Lee B.W."/>
        </authorList>
    </citation>
    <scope>NUCLEOTIDE SEQUENCE [LARGE SCALE GENOMIC DNA]</scope>
    <source>
        <strain evidence="6 7">CB4</strain>
    </source>
</reference>
<gene>
    <name evidence="6" type="primary">tqsA_1</name>
    <name evidence="6" type="ORF">CB4_01223</name>
</gene>
<keyword evidence="3" id="KW-0812">Transmembrane</keyword>
<comment type="similarity">
    <text evidence="2">Belongs to the autoinducer-2 exporter (AI-2E) (TC 2.A.86) family.</text>
</comment>
<dbReference type="RefSeq" id="WP_096464091.1">
    <property type="nucleotide sequence ID" value="NZ_AP017312.1"/>
</dbReference>
<accession>A0A0U5BFV1</accession>
<keyword evidence="4" id="KW-1133">Transmembrane helix</keyword>
<dbReference type="GO" id="GO:0055085">
    <property type="term" value="P:transmembrane transport"/>
    <property type="evidence" value="ECO:0007669"/>
    <property type="project" value="TreeGrafter"/>
</dbReference>
<dbReference type="OrthoDB" id="9793390at2"/>
<evidence type="ECO:0000313" key="7">
    <source>
        <dbReference type="Proteomes" id="UP000217696"/>
    </source>
</evidence>
<proteinExistence type="inferred from homology"/>
<protein>
    <submittedName>
        <fullName evidence="6">AI-2 transport protein TqsA</fullName>
    </submittedName>
</protein>
<name>A0A0U5BFV1_9BACL</name>
<organism evidence="6 7">
    <name type="scientific">Aneurinibacillus soli</name>
    <dbReference type="NCBI Taxonomy" id="1500254"/>
    <lineage>
        <taxon>Bacteria</taxon>
        <taxon>Bacillati</taxon>
        <taxon>Bacillota</taxon>
        <taxon>Bacilli</taxon>
        <taxon>Bacillales</taxon>
        <taxon>Paenibacillaceae</taxon>
        <taxon>Aneurinibacillus group</taxon>
        <taxon>Aneurinibacillus</taxon>
    </lineage>
</organism>
<evidence type="ECO:0000256" key="5">
    <source>
        <dbReference type="ARBA" id="ARBA00023136"/>
    </source>
</evidence>
<dbReference type="PANTHER" id="PTHR21716">
    <property type="entry name" value="TRANSMEMBRANE PROTEIN"/>
    <property type="match status" value="1"/>
</dbReference>
<keyword evidence="5" id="KW-0472">Membrane</keyword>
<evidence type="ECO:0000256" key="3">
    <source>
        <dbReference type="ARBA" id="ARBA00022692"/>
    </source>
</evidence>
<dbReference type="KEGG" id="asoc:CB4_01223"/>
<evidence type="ECO:0000313" key="6">
    <source>
        <dbReference type="EMBL" id="BAU27054.1"/>
    </source>
</evidence>
<evidence type="ECO:0000256" key="1">
    <source>
        <dbReference type="ARBA" id="ARBA00004141"/>
    </source>
</evidence>
<dbReference type="AlphaFoldDB" id="A0A0U5BFV1"/>
<evidence type="ECO:0000256" key="4">
    <source>
        <dbReference type="ARBA" id="ARBA00022989"/>
    </source>
</evidence>
<dbReference type="GO" id="GO:0005886">
    <property type="term" value="C:plasma membrane"/>
    <property type="evidence" value="ECO:0007669"/>
    <property type="project" value="UniProtKB-SubCell"/>
</dbReference>
<dbReference type="PANTHER" id="PTHR21716:SF15">
    <property type="entry name" value="TRANSPORT PROTEIN YRRI-RELATED"/>
    <property type="match status" value="1"/>
</dbReference>
<evidence type="ECO:0000256" key="2">
    <source>
        <dbReference type="ARBA" id="ARBA00009773"/>
    </source>
</evidence>
<keyword evidence="7" id="KW-1185">Reference proteome</keyword>
<comment type="subcellular location">
    <subcellularLocation>
        <location evidence="1">Membrane</location>
        <topology evidence="1">Multi-pass membrane protein</topology>
    </subcellularLocation>
</comment>
<dbReference type="Pfam" id="PF01594">
    <property type="entry name" value="AI-2E_transport"/>
    <property type="match status" value="1"/>
</dbReference>
<dbReference type="EMBL" id="AP017312">
    <property type="protein sequence ID" value="BAU27054.1"/>
    <property type="molecule type" value="Genomic_DNA"/>
</dbReference>